<gene>
    <name evidence="1" type="ORF">BJ878DRAFT_317109</name>
</gene>
<reference evidence="1" key="1">
    <citation type="journal article" date="2021" name="IMA Fungus">
        <title>Genomic characterization of three marine fungi, including Emericellopsis atlantica sp. nov. with signatures of a generalist lifestyle and marine biomass degradation.</title>
        <authorList>
            <person name="Hagestad O.C."/>
            <person name="Hou L."/>
            <person name="Andersen J.H."/>
            <person name="Hansen E.H."/>
            <person name="Altermark B."/>
            <person name="Li C."/>
            <person name="Kuhnert E."/>
            <person name="Cox R.J."/>
            <person name="Crous P.W."/>
            <person name="Spatafora J.W."/>
            <person name="Lail K."/>
            <person name="Amirebrahimi M."/>
            <person name="Lipzen A."/>
            <person name="Pangilinan J."/>
            <person name="Andreopoulos W."/>
            <person name="Hayes R.D."/>
            <person name="Ng V."/>
            <person name="Grigoriev I.V."/>
            <person name="Jackson S.A."/>
            <person name="Sutton T.D.S."/>
            <person name="Dobson A.D.W."/>
            <person name="Rama T."/>
        </authorList>
    </citation>
    <scope>NUCLEOTIDE SEQUENCE</scope>
    <source>
        <strain evidence="1">TRa3180A</strain>
    </source>
</reference>
<keyword evidence="2" id="KW-1185">Reference proteome</keyword>
<comment type="caution">
    <text evidence="1">The sequence shown here is derived from an EMBL/GenBank/DDBJ whole genome shotgun (WGS) entry which is preliminary data.</text>
</comment>
<evidence type="ECO:0000313" key="2">
    <source>
        <dbReference type="Proteomes" id="UP000887226"/>
    </source>
</evidence>
<protein>
    <submittedName>
        <fullName evidence="1">Uncharacterized protein</fullName>
    </submittedName>
</protein>
<accession>A0A9P7YUW5</accession>
<dbReference type="EMBL" id="MU254569">
    <property type="protein sequence ID" value="KAG9240142.1"/>
    <property type="molecule type" value="Genomic_DNA"/>
</dbReference>
<name>A0A9P7YUW5_9HELO</name>
<evidence type="ECO:0000313" key="1">
    <source>
        <dbReference type="EMBL" id="KAG9240142.1"/>
    </source>
</evidence>
<proteinExistence type="predicted"/>
<dbReference type="Proteomes" id="UP000887226">
    <property type="component" value="Unassembled WGS sequence"/>
</dbReference>
<organism evidence="1 2">
    <name type="scientific">Calycina marina</name>
    <dbReference type="NCBI Taxonomy" id="1763456"/>
    <lineage>
        <taxon>Eukaryota</taxon>
        <taxon>Fungi</taxon>
        <taxon>Dikarya</taxon>
        <taxon>Ascomycota</taxon>
        <taxon>Pezizomycotina</taxon>
        <taxon>Leotiomycetes</taxon>
        <taxon>Helotiales</taxon>
        <taxon>Pezizellaceae</taxon>
        <taxon>Calycina</taxon>
    </lineage>
</organism>
<dbReference type="AlphaFoldDB" id="A0A9P7YUW5"/>
<sequence>MVRFSYQIQVPLTRSLISLVILMPEPELWADQLPVEPDTKYQERVEKDLWKHQATKGNWLHEKRLEKAIHPFHLQIRERNRDWQLI</sequence>